<keyword evidence="2" id="KW-1185">Reference proteome</keyword>
<gene>
    <name evidence="1" type="ORF">MYP_4937</name>
</gene>
<reference evidence="1 2" key="1">
    <citation type="submission" date="2014-09" db="EMBL/GenBank/DDBJ databases">
        <title>Sporocytophaga myxococcoides PG-01 genome sequencing.</title>
        <authorList>
            <person name="Liu L."/>
            <person name="Gao P.J."/>
            <person name="Chen G.J."/>
            <person name="Wang L.S."/>
        </authorList>
    </citation>
    <scope>NUCLEOTIDE SEQUENCE [LARGE SCALE GENOMIC DNA]</scope>
    <source>
        <strain evidence="1 2">PG-01</strain>
    </source>
</reference>
<name>A0A098LL23_9BACT</name>
<dbReference type="Proteomes" id="UP000030185">
    <property type="component" value="Unassembled WGS sequence"/>
</dbReference>
<evidence type="ECO:0000313" key="2">
    <source>
        <dbReference type="Proteomes" id="UP000030185"/>
    </source>
</evidence>
<evidence type="ECO:0000313" key="1">
    <source>
        <dbReference type="EMBL" id="GAL87706.1"/>
    </source>
</evidence>
<evidence type="ECO:0008006" key="3">
    <source>
        <dbReference type="Google" id="ProtNLM"/>
    </source>
</evidence>
<dbReference type="NCBIfam" id="TIGR03519">
    <property type="entry name" value="T9SS_PorP_fam"/>
    <property type="match status" value="1"/>
</dbReference>
<protein>
    <recommendedName>
        <fullName evidence="3">Bacteroidetes-specific membrane protein</fullName>
    </recommendedName>
</protein>
<sequence length="341" mass="39485">MGNKFTLILCFILSTFTIKVKCQDIQFSQFYAASLYLNPAFAGSAHYDRITFHQRLQWPALDAKYITSYLSYDRYFEKYKSGIGAYILKDWQGKNYINSTEAALQYSFEIGISDNLALRPAIQLGLINRSTDYTHLKYPDQFDDQGLTGQATNDPHYNSNRKTFADLGSGMVLYSNKFWFSYAGHHLNRPDQSYWNEKSVLPIKHSFTAGYRIEAIKGNSKNHMGYVSQSLYLIPTVHYKLQGKSDQLDMGIYLFHNEYVLGVWYRGIPVKKYNSRLQNNESVVILAGWRIKELRLTYSYDFVVSKLRPARTAGAHELNITYLFNKKKTVKKLKVLPCPEF</sequence>
<comment type="caution">
    <text evidence="1">The sequence shown here is derived from an EMBL/GenBank/DDBJ whole genome shotgun (WGS) entry which is preliminary data.</text>
</comment>
<dbReference type="AlphaFoldDB" id="A0A098LL23"/>
<accession>A0A098LL23</accession>
<dbReference type="STRING" id="153721.MYP_4937"/>
<dbReference type="EMBL" id="BBLT01000016">
    <property type="protein sequence ID" value="GAL87706.1"/>
    <property type="molecule type" value="Genomic_DNA"/>
</dbReference>
<organism evidence="1 2">
    <name type="scientific">Sporocytophaga myxococcoides</name>
    <dbReference type="NCBI Taxonomy" id="153721"/>
    <lineage>
        <taxon>Bacteria</taxon>
        <taxon>Pseudomonadati</taxon>
        <taxon>Bacteroidota</taxon>
        <taxon>Cytophagia</taxon>
        <taxon>Cytophagales</taxon>
        <taxon>Cytophagaceae</taxon>
        <taxon>Sporocytophaga</taxon>
    </lineage>
</organism>
<dbReference type="eggNOG" id="COG4772">
    <property type="taxonomic scope" value="Bacteria"/>
</dbReference>
<dbReference type="Pfam" id="PF11751">
    <property type="entry name" value="PorP_SprF"/>
    <property type="match status" value="1"/>
</dbReference>
<proteinExistence type="predicted"/>
<dbReference type="InterPro" id="IPR019861">
    <property type="entry name" value="PorP/SprF_Bacteroidetes"/>
</dbReference>